<keyword evidence="2" id="KW-1185">Reference proteome</keyword>
<protein>
    <submittedName>
        <fullName evidence="1">Uncharacterized protein</fullName>
    </submittedName>
</protein>
<accession>A0ACB9MWU0</accession>
<name>A0ACB9MWU0_BAUVA</name>
<proteinExistence type="predicted"/>
<sequence>MLAMYVCMLTRHIAYIGGNARWACYLDGQACWLCTLPMWVGMQAGSVAYASGHYAYAGGMLLVLVGLQASTLLVYEEMLVEHTTCAGGHVDYAHCLCGHTAYISGNSKFAHCLYGLACLMGTLLVVMGVLAGHIAYAGGNGSWKHSLCEIVSWQAAYAGGMLVGHVSCVGGHSTYLDGMLVGHDACAGRVRMLVQHATCVDTLLVQVGIWLVWERLLTGTLPLLESMLARHIACVSGHATLRVGLLAMHAANVSGLACVGTLPSQVGMLAKHATCAGGLVGKHDAYAGMPTRMLPMQVGILVGHAASIGECATSAGGKARFAHCLYKWASWLGTLLVRMSMLVAMLDEDVAYVSVNARFACCLYGSTCWMGTLPMQMNMLAKHDAYARGVASCHVVCAGGFATYHITHVGGLLARHAGWAHSLCRYEC</sequence>
<comment type="caution">
    <text evidence="1">The sequence shown here is derived from an EMBL/GenBank/DDBJ whole genome shotgun (WGS) entry which is preliminary data.</text>
</comment>
<gene>
    <name evidence="1" type="ORF">L6164_021013</name>
</gene>
<evidence type="ECO:0000313" key="1">
    <source>
        <dbReference type="EMBL" id="KAI4328678.1"/>
    </source>
</evidence>
<organism evidence="1 2">
    <name type="scientific">Bauhinia variegata</name>
    <name type="common">Purple orchid tree</name>
    <name type="synonym">Phanera variegata</name>
    <dbReference type="NCBI Taxonomy" id="167791"/>
    <lineage>
        <taxon>Eukaryota</taxon>
        <taxon>Viridiplantae</taxon>
        <taxon>Streptophyta</taxon>
        <taxon>Embryophyta</taxon>
        <taxon>Tracheophyta</taxon>
        <taxon>Spermatophyta</taxon>
        <taxon>Magnoliopsida</taxon>
        <taxon>eudicotyledons</taxon>
        <taxon>Gunneridae</taxon>
        <taxon>Pentapetalae</taxon>
        <taxon>rosids</taxon>
        <taxon>fabids</taxon>
        <taxon>Fabales</taxon>
        <taxon>Fabaceae</taxon>
        <taxon>Cercidoideae</taxon>
        <taxon>Cercideae</taxon>
        <taxon>Bauhiniinae</taxon>
        <taxon>Bauhinia</taxon>
    </lineage>
</organism>
<reference evidence="1 2" key="1">
    <citation type="journal article" date="2022" name="DNA Res.">
        <title>Chromosomal-level genome assembly of the orchid tree Bauhinia variegata (Leguminosae; Cercidoideae) supports the allotetraploid origin hypothesis of Bauhinia.</title>
        <authorList>
            <person name="Zhong Y."/>
            <person name="Chen Y."/>
            <person name="Zheng D."/>
            <person name="Pang J."/>
            <person name="Liu Y."/>
            <person name="Luo S."/>
            <person name="Meng S."/>
            <person name="Qian L."/>
            <person name="Wei D."/>
            <person name="Dai S."/>
            <person name="Zhou R."/>
        </authorList>
    </citation>
    <scope>NUCLEOTIDE SEQUENCE [LARGE SCALE GENOMIC DNA]</scope>
    <source>
        <strain evidence="1">BV-YZ2020</strain>
    </source>
</reference>
<evidence type="ECO:0000313" key="2">
    <source>
        <dbReference type="Proteomes" id="UP000828941"/>
    </source>
</evidence>
<dbReference type="Proteomes" id="UP000828941">
    <property type="component" value="Chromosome 8"/>
</dbReference>
<dbReference type="EMBL" id="CM039433">
    <property type="protein sequence ID" value="KAI4328678.1"/>
    <property type="molecule type" value="Genomic_DNA"/>
</dbReference>